<name>X5DYA2_9CORY</name>
<reference evidence="1 2" key="1">
    <citation type="journal article" date="2015" name="Int. J. Syst. Evol. Microbiol.">
        <title>Revisiting Corynebacterium glyciniphilum (ex Kubota et al., 1972) sp. nov., nom. rev., isolated from putrefied banana.</title>
        <authorList>
            <person name="Al-Dilaimi A."/>
            <person name="Bednarz H."/>
            <person name="Lomker A."/>
            <person name="Niehaus K."/>
            <person name="Kalinowski J."/>
            <person name="Ruckert C."/>
        </authorList>
    </citation>
    <scope>NUCLEOTIDE SEQUENCE [LARGE SCALE GENOMIC DNA]</scope>
    <source>
        <strain evidence="1">AJ 3170</strain>
    </source>
</reference>
<evidence type="ECO:0000313" key="2">
    <source>
        <dbReference type="Proteomes" id="UP000023703"/>
    </source>
</evidence>
<dbReference type="EMBL" id="CP006842">
    <property type="protein sequence ID" value="AHW65587.1"/>
    <property type="molecule type" value="Genomic_DNA"/>
</dbReference>
<organism evidence="1 2">
    <name type="scientific">Corynebacterium glyciniphilum AJ 3170</name>
    <dbReference type="NCBI Taxonomy" id="1404245"/>
    <lineage>
        <taxon>Bacteria</taxon>
        <taxon>Bacillati</taxon>
        <taxon>Actinomycetota</taxon>
        <taxon>Actinomycetes</taxon>
        <taxon>Mycobacteriales</taxon>
        <taxon>Corynebacteriaceae</taxon>
        <taxon>Corynebacterium</taxon>
    </lineage>
</organism>
<dbReference type="RefSeq" id="WP_038550625.1">
    <property type="nucleotide sequence ID" value="NZ_CP006842.1"/>
</dbReference>
<dbReference type="AlphaFoldDB" id="X5DYA2"/>
<evidence type="ECO:0000313" key="1">
    <source>
        <dbReference type="EMBL" id="AHW65587.1"/>
    </source>
</evidence>
<dbReference type="HOGENOM" id="CLU_2933542_0_0_11"/>
<keyword evidence="2" id="KW-1185">Reference proteome</keyword>
<dbReference type="KEGG" id="cgy:CGLY_15755"/>
<gene>
    <name evidence="1" type="ORF">CGLY_15755</name>
</gene>
<protein>
    <submittedName>
        <fullName evidence="1">Uncharacterized protein</fullName>
    </submittedName>
</protein>
<sequence length="60" mass="6436">MSARPQNPFRPSPGAKPPQLIGRAGLLNEFVYGLRISSGAPGLLTIFTGARRIGNTTWDL</sequence>
<accession>X5DYA2</accession>
<dbReference type="Proteomes" id="UP000023703">
    <property type="component" value="Chromosome"/>
</dbReference>
<proteinExistence type="predicted"/>